<name>A0A8S1INA8_9CHLO</name>
<reference evidence="2" key="1">
    <citation type="submission" date="2020-12" db="EMBL/GenBank/DDBJ databases">
        <authorList>
            <person name="Iha C."/>
        </authorList>
    </citation>
    <scope>NUCLEOTIDE SEQUENCE</scope>
</reference>
<feature type="region of interest" description="Disordered" evidence="1">
    <location>
        <begin position="130"/>
        <end position="161"/>
    </location>
</feature>
<evidence type="ECO:0000313" key="2">
    <source>
        <dbReference type="EMBL" id="CAD7696570.1"/>
    </source>
</evidence>
<dbReference type="Proteomes" id="UP000708148">
    <property type="component" value="Unassembled WGS sequence"/>
</dbReference>
<comment type="caution">
    <text evidence="2">The sequence shown here is derived from an EMBL/GenBank/DDBJ whole genome shotgun (WGS) entry which is preliminary data.</text>
</comment>
<dbReference type="EMBL" id="CAJHUC010000505">
    <property type="protein sequence ID" value="CAD7696570.1"/>
    <property type="molecule type" value="Genomic_DNA"/>
</dbReference>
<evidence type="ECO:0000313" key="3">
    <source>
        <dbReference type="Proteomes" id="UP000708148"/>
    </source>
</evidence>
<keyword evidence="3" id="KW-1185">Reference proteome</keyword>
<evidence type="ECO:0000256" key="1">
    <source>
        <dbReference type="SAM" id="MobiDB-lite"/>
    </source>
</evidence>
<organism evidence="2 3">
    <name type="scientific">Ostreobium quekettii</name>
    <dbReference type="NCBI Taxonomy" id="121088"/>
    <lineage>
        <taxon>Eukaryota</taxon>
        <taxon>Viridiplantae</taxon>
        <taxon>Chlorophyta</taxon>
        <taxon>core chlorophytes</taxon>
        <taxon>Ulvophyceae</taxon>
        <taxon>TCBD clade</taxon>
        <taxon>Bryopsidales</taxon>
        <taxon>Ostreobineae</taxon>
        <taxon>Ostreobiaceae</taxon>
        <taxon>Ostreobium</taxon>
    </lineage>
</organism>
<protein>
    <submittedName>
        <fullName evidence="2">Uncharacterized protein</fullName>
    </submittedName>
</protein>
<proteinExistence type="predicted"/>
<feature type="non-terminal residue" evidence="2">
    <location>
        <position position="1"/>
    </location>
</feature>
<accession>A0A8S1INA8</accession>
<feature type="non-terminal residue" evidence="2">
    <location>
        <position position="161"/>
    </location>
</feature>
<dbReference type="AlphaFoldDB" id="A0A8S1INA8"/>
<sequence>DQILWGTNIPFGMMRQLFPPSCPQQAPACAFPAAVHLLFRAHSHTQKRIDTRGEAPPALLCTQLRALVSVSTPRASRSGCAEGGHPGRSGRSGALKLARLPIEGPWSGMGAGLDPRLEAATALLAGDPEVEAAASLGEGDGEGSKAMGGLPDSSGRRVGGA</sequence>
<gene>
    <name evidence="2" type="ORF">OSTQU699_LOCUS1930</name>
</gene>